<keyword evidence="1" id="KW-0812">Transmembrane</keyword>
<comment type="caution">
    <text evidence="2">The sequence shown here is derived from an EMBL/GenBank/DDBJ whole genome shotgun (WGS) entry which is preliminary data.</text>
</comment>
<proteinExistence type="predicted"/>
<accession>A0ABS8H531</accession>
<evidence type="ECO:0008006" key="4">
    <source>
        <dbReference type="Google" id="ProtNLM"/>
    </source>
</evidence>
<name>A0ABS8H531_9SPHN</name>
<dbReference type="Proteomes" id="UP001198830">
    <property type="component" value="Unassembled WGS sequence"/>
</dbReference>
<evidence type="ECO:0000313" key="2">
    <source>
        <dbReference type="EMBL" id="MCC4233539.1"/>
    </source>
</evidence>
<evidence type="ECO:0000256" key="1">
    <source>
        <dbReference type="SAM" id="Phobius"/>
    </source>
</evidence>
<gene>
    <name evidence="2" type="ORF">LL253_12675</name>
</gene>
<organism evidence="2 3">
    <name type="scientific">Sphingobium soli</name>
    <dbReference type="NCBI Taxonomy" id="1591116"/>
    <lineage>
        <taxon>Bacteria</taxon>
        <taxon>Pseudomonadati</taxon>
        <taxon>Pseudomonadota</taxon>
        <taxon>Alphaproteobacteria</taxon>
        <taxon>Sphingomonadales</taxon>
        <taxon>Sphingomonadaceae</taxon>
        <taxon>Sphingobium</taxon>
    </lineage>
</organism>
<evidence type="ECO:0000313" key="3">
    <source>
        <dbReference type="Proteomes" id="UP001198830"/>
    </source>
</evidence>
<dbReference type="EMBL" id="JAJGNP010000010">
    <property type="protein sequence ID" value="MCC4233539.1"/>
    <property type="molecule type" value="Genomic_DNA"/>
</dbReference>
<keyword evidence="1" id="KW-1133">Transmembrane helix</keyword>
<sequence length="236" mass="26146">MSRSDRVLADAEAVLRRHSERGRSLSARARDRRNASIMRRLGRIGGAIFVILMGAMIAGWFLPLGTNGVMIVLGLLLIATMFFALLPGDRPVSADTLAQTELPALPLKTEIWLETQRKALPAPAVTLIDSIGVRLETLAPQLERLNEQDPAALEIRRLLSDHLPELVTGYQSIPAPMRREERNGRVPEKQLVEGLGVIEAEIARMTENLASGDLDKLATQNRFLELKYQEAKDLGR</sequence>
<keyword evidence="3" id="KW-1185">Reference proteome</keyword>
<protein>
    <recommendedName>
        <fullName evidence="4">5-bromo-4-chloroindolyl phosphate hydrolase</fullName>
    </recommendedName>
</protein>
<reference evidence="2 3" key="1">
    <citation type="submission" date="2021-10" db="EMBL/GenBank/DDBJ databases">
        <title>The diversity and Nitrogen Metabolism of Culturable Nitrate-Utilizing Bacteria Within the Oxygen Minimum Zone of the Changjiang (Yangtze River)Estuary.</title>
        <authorList>
            <person name="Zhang D."/>
            <person name="Zheng J."/>
            <person name="Liu S."/>
            <person name="He W."/>
        </authorList>
    </citation>
    <scope>NUCLEOTIDE SEQUENCE [LARGE SCALE GENOMIC DNA]</scope>
    <source>
        <strain evidence="2 3">FXH275-2</strain>
    </source>
</reference>
<feature type="transmembrane region" description="Helical" evidence="1">
    <location>
        <begin position="68"/>
        <end position="86"/>
    </location>
</feature>
<keyword evidence="1" id="KW-0472">Membrane</keyword>
<feature type="transmembrane region" description="Helical" evidence="1">
    <location>
        <begin position="41"/>
        <end position="62"/>
    </location>
</feature>
<dbReference type="RefSeq" id="WP_009822723.1">
    <property type="nucleotide sequence ID" value="NZ_JAJGNP010000010.1"/>
</dbReference>